<comment type="caution">
    <text evidence="2">The sequence shown here is derived from an EMBL/GenBank/DDBJ whole genome shotgun (WGS) entry which is preliminary data.</text>
</comment>
<dbReference type="AlphaFoldDB" id="A0A9K3CTX5"/>
<name>A0A9K3CTX5_9EUKA</name>
<dbReference type="GO" id="GO:0004114">
    <property type="term" value="F:3',5'-cyclic-nucleotide phosphodiesterase activity"/>
    <property type="evidence" value="ECO:0007669"/>
    <property type="project" value="InterPro"/>
</dbReference>
<keyword evidence="3" id="KW-1185">Reference proteome</keyword>
<dbReference type="Pfam" id="PF00233">
    <property type="entry name" value="PDEase_I"/>
    <property type="match status" value="1"/>
</dbReference>
<feature type="domain" description="PDEase" evidence="1">
    <location>
        <begin position="1"/>
        <end position="215"/>
    </location>
</feature>
<dbReference type="Gene3D" id="1.10.1300.10">
    <property type="entry name" value="3'5'-cyclic nucleotide phosphodiesterase, catalytic domain"/>
    <property type="match status" value="1"/>
</dbReference>
<evidence type="ECO:0000313" key="2">
    <source>
        <dbReference type="EMBL" id="GIQ82030.1"/>
    </source>
</evidence>
<dbReference type="InterPro" id="IPR002073">
    <property type="entry name" value="PDEase_catalytic_dom"/>
</dbReference>
<organism evidence="2 3">
    <name type="scientific">Kipferlia bialata</name>
    <dbReference type="NCBI Taxonomy" id="797122"/>
    <lineage>
        <taxon>Eukaryota</taxon>
        <taxon>Metamonada</taxon>
        <taxon>Carpediemonas-like organisms</taxon>
        <taxon>Kipferlia</taxon>
    </lineage>
</organism>
<sequence length="282" mass="30724">MLAAVGMDMDHPGVAEDYLVASDHPLSVMHGRKNPIRNQAAALTAIILAECGVYKASPGTVAFICSLIKATHQSKLKATLFGLRSRQQQRPSAGIYLGSQQEEEAMPSALANPSGDVGHIQTLIAQAVVITASHAHTIRPWMVARRQVAPHSFRFGHSLMQEEFDSGDLEAAAGFIVPARHRREGVDPEVTTSVCQAMLIERTALPLLKGLSGYCRRLGLARTSRLVHKLAERARDNMERWRQSRGPSWLEDKALEKVLDTRETLAQDLEGAGVGPLGDVVE</sequence>
<evidence type="ECO:0000259" key="1">
    <source>
        <dbReference type="Pfam" id="PF00233"/>
    </source>
</evidence>
<reference evidence="2 3" key="1">
    <citation type="journal article" date="2018" name="PLoS ONE">
        <title>The draft genome of Kipferlia bialata reveals reductive genome evolution in fornicate parasites.</title>
        <authorList>
            <person name="Tanifuji G."/>
            <person name="Takabayashi S."/>
            <person name="Kume K."/>
            <person name="Takagi M."/>
            <person name="Nakayama T."/>
            <person name="Kamikawa R."/>
            <person name="Inagaki Y."/>
            <person name="Hashimoto T."/>
        </authorList>
    </citation>
    <scope>NUCLEOTIDE SEQUENCE [LARGE SCALE GENOMIC DNA]</scope>
    <source>
        <strain evidence="2">NY0173</strain>
    </source>
</reference>
<proteinExistence type="predicted"/>
<dbReference type="SUPFAM" id="SSF109604">
    <property type="entry name" value="HD-domain/PDEase-like"/>
    <property type="match status" value="1"/>
</dbReference>
<dbReference type="EMBL" id="BDIP01000568">
    <property type="protein sequence ID" value="GIQ82030.1"/>
    <property type="molecule type" value="Genomic_DNA"/>
</dbReference>
<dbReference type="InterPro" id="IPR036971">
    <property type="entry name" value="PDEase_catalytic_dom_sf"/>
</dbReference>
<gene>
    <name evidence="2" type="ORF">KIPB_003101</name>
</gene>
<protein>
    <recommendedName>
        <fullName evidence="1">PDEase domain-containing protein</fullName>
    </recommendedName>
</protein>
<evidence type="ECO:0000313" key="3">
    <source>
        <dbReference type="Proteomes" id="UP000265618"/>
    </source>
</evidence>
<accession>A0A9K3CTX5</accession>
<dbReference type="GO" id="GO:0007165">
    <property type="term" value="P:signal transduction"/>
    <property type="evidence" value="ECO:0007669"/>
    <property type="project" value="InterPro"/>
</dbReference>
<dbReference type="Proteomes" id="UP000265618">
    <property type="component" value="Unassembled WGS sequence"/>
</dbReference>